<feature type="compositionally biased region" description="Basic residues" evidence="2">
    <location>
        <begin position="230"/>
        <end position="247"/>
    </location>
</feature>
<feature type="region of interest" description="Disordered" evidence="2">
    <location>
        <begin position="1081"/>
        <end position="1108"/>
    </location>
</feature>
<feature type="compositionally biased region" description="Basic and acidic residues" evidence="2">
    <location>
        <begin position="396"/>
        <end position="407"/>
    </location>
</feature>
<feature type="region of interest" description="Disordered" evidence="2">
    <location>
        <begin position="728"/>
        <end position="899"/>
    </location>
</feature>
<sequence length="1108" mass="123799">MSRRMGDRRTAQENSPDALAAAAAIGNALSNNGRTVDKSKIPQYNQNFISRTTSIAGIKRYTLTSDHKTSSKAPSMCANTNQFSRRTSSLPNRKHCTTANNSNMRKQHRIHEDAETAFREFGGHESTRILNVPITNDRNSNPRTASLRNSSSIIGTTKKYIPGPRGLVAVEVPVREESPRFSLNSHSRNPASRTYSLPTGNPNMNLMHRKKTTKTVGPQERKPERELKSKSHRSIKAPPKMHAKSSKQNHNDSIPLIQITMNEETEQELKEDRDDPFEFKPMIISDDDFFIESNALGHHEADKSSSTLSGRGKKEQIEKLLEDVHALEAKISNIKMAKSNEEEREQKLILELQTVKVNEERRVEILERELSIAKENADLEAEELKLIELKRQEQLRKEKETKTKTELVDVQLLTVTESGSEKSPSKDAQNEPPNTQNKDEGIDESNHSLLETVDKTLANPILPGSFDKSALHVNSTSESEVDLDSDSPAGSQLSDYNYIEGSTIDLRATAKTSVESEIDTNQTELKFPQGEDFDNTKNHISGPGNDFFSDENKKDFGQEDLHLNDADPESFESSSDTSKIRSIIAENESDVIEDEHGNDDDDDDDDDDEEFHDSYDVIVHEPIQVKQTITNVPHLKYSLQHLNEVETDKNIGQSYDAVEVNQSEANMAKYLRNDNSYPPSMSSGTLELDSQNGNSRSSTETTRIFPSIWKDLPQPAFKSALKKTLATPLSTSSSVYSTGTPPNSNVHIAHTTTSNIKINGQNPPTHDLEQKHSPPNQPVLREIPAMSPRRLEDKRKSPNHLGFRTLRGGSSGAPLSQKIPESSSNPPLSPSYRTTKSWVTTSTSAAPVSKEASKTHSTVSPTIKNSNKIANQPPSNIDEHNSILYPKEPLTKKSSFEKERPMKDNLGVKSMSLRGPLVTKNSPVMRAGSFETEDRHEQRNHVSRKSWNFSLSSPLKTKMNHSAHPSNEIEKIDHPMSDFKNKFNANGEKSSVNKRDSDRQNSSLYIGSSTTNYENASEVGTEGHRFSLFRNRSQTSNRNMPAGTTSLNPAYSEVSTALPLSVPVTVIEKNGEIHKLYNDDAAKKDKSHNHHSSHNKFSKKLRKIFGRK</sequence>
<feature type="compositionally biased region" description="Polar residues" evidence="2">
    <location>
        <begin position="71"/>
        <end position="99"/>
    </location>
</feature>
<feature type="compositionally biased region" description="Basic and acidic residues" evidence="2">
    <location>
        <begin position="967"/>
        <end position="981"/>
    </location>
</feature>
<feature type="compositionally biased region" description="Basic and acidic residues" evidence="2">
    <location>
        <begin position="889"/>
        <end position="899"/>
    </location>
</feature>
<feature type="compositionally biased region" description="Basic residues" evidence="2">
    <location>
        <begin position="1085"/>
        <end position="1108"/>
    </location>
</feature>
<evidence type="ECO:0000313" key="3">
    <source>
        <dbReference type="EMBL" id="CAI1539239.1"/>
    </source>
</evidence>
<evidence type="ECO:0000256" key="2">
    <source>
        <dbReference type="SAM" id="MobiDB-lite"/>
    </source>
</evidence>
<evidence type="ECO:0000313" key="4">
    <source>
        <dbReference type="Proteomes" id="UP001152964"/>
    </source>
</evidence>
<organism evidence="3 4">
    <name type="scientific">Saccharomyces eubayanus</name>
    <name type="common">Yeast</name>
    <dbReference type="NCBI Taxonomy" id="1080349"/>
    <lineage>
        <taxon>Eukaryota</taxon>
        <taxon>Fungi</taxon>
        <taxon>Dikarya</taxon>
        <taxon>Ascomycota</taxon>
        <taxon>Saccharomycotina</taxon>
        <taxon>Saccharomycetes</taxon>
        <taxon>Saccharomycetales</taxon>
        <taxon>Saccharomycetaceae</taxon>
        <taxon>Saccharomyces</taxon>
    </lineage>
</organism>
<feature type="compositionally biased region" description="Acidic residues" evidence="2">
    <location>
        <begin position="587"/>
        <end position="610"/>
    </location>
</feature>
<feature type="compositionally biased region" description="Basic and acidic residues" evidence="2">
    <location>
        <begin position="550"/>
        <end position="565"/>
    </location>
</feature>
<feature type="region of interest" description="Disordered" evidence="2">
    <location>
        <begin position="514"/>
        <end position="610"/>
    </location>
</feature>
<feature type="region of interest" description="Disordered" evidence="2">
    <location>
        <begin position="681"/>
        <end position="701"/>
    </location>
</feature>
<gene>
    <name evidence="3" type="primary">U6500K01190</name>
    <name evidence="3" type="ORF">SEUBUCD650_0K01190</name>
</gene>
<accession>A0ABN8VHY9</accession>
<evidence type="ECO:0008006" key="5">
    <source>
        <dbReference type="Google" id="ProtNLM"/>
    </source>
</evidence>
<feature type="compositionally biased region" description="Basic and acidic residues" evidence="2">
    <location>
        <begin position="419"/>
        <end position="429"/>
    </location>
</feature>
<feature type="compositionally biased region" description="Polar residues" evidence="2">
    <location>
        <begin position="832"/>
        <end position="846"/>
    </location>
</feature>
<feature type="compositionally biased region" description="Basic and acidic residues" evidence="2">
    <location>
        <begin position="219"/>
        <end position="229"/>
    </location>
</feature>
<feature type="region of interest" description="Disordered" evidence="2">
    <location>
        <begin position="929"/>
        <end position="948"/>
    </location>
</feature>
<feature type="compositionally biased region" description="Polar residues" evidence="2">
    <location>
        <begin position="728"/>
        <end position="764"/>
    </location>
</feature>
<feature type="compositionally biased region" description="Polar residues" evidence="2">
    <location>
        <begin position="181"/>
        <end position="204"/>
    </location>
</feature>
<reference evidence="3" key="1">
    <citation type="submission" date="2022-08" db="EMBL/GenBank/DDBJ databases">
        <authorList>
            <person name="Byrne P K."/>
        </authorList>
    </citation>
    <scope>NUCLEOTIDE SEQUENCE</scope>
    <source>
        <strain evidence="3">UCD650</strain>
    </source>
</reference>
<protein>
    <recommendedName>
        <fullName evidence="5">SEG2-like protein</fullName>
    </recommendedName>
</protein>
<feature type="coiled-coil region" evidence="1">
    <location>
        <begin position="317"/>
        <end position="392"/>
    </location>
</feature>
<feature type="region of interest" description="Disordered" evidence="2">
    <location>
        <begin position="396"/>
        <end position="494"/>
    </location>
</feature>
<feature type="compositionally biased region" description="Polar residues" evidence="2">
    <location>
        <begin position="514"/>
        <end position="524"/>
    </location>
</feature>
<feature type="region of interest" description="Disordered" evidence="2">
    <location>
        <begin position="65"/>
        <end position="99"/>
    </location>
</feature>
<feature type="region of interest" description="Disordered" evidence="2">
    <location>
        <begin position="179"/>
        <end position="251"/>
    </location>
</feature>
<dbReference type="EMBL" id="OX291501">
    <property type="protein sequence ID" value="CAI1539239.1"/>
    <property type="molecule type" value="Genomic_DNA"/>
</dbReference>
<keyword evidence="4" id="KW-1185">Reference proteome</keyword>
<evidence type="ECO:0000256" key="1">
    <source>
        <dbReference type="SAM" id="Coils"/>
    </source>
</evidence>
<dbReference type="Proteomes" id="UP001152964">
    <property type="component" value="Chromosome 11"/>
</dbReference>
<feature type="compositionally biased region" description="Polar residues" evidence="2">
    <location>
        <begin position="855"/>
        <end position="875"/>
    </location>
</feature>
<feature type="compositionally biased region" description="Polar residues" evidence="2">
    <location>
        <begin position="1000"/>
        <end position="1015"/>
    </location>
</feature>
<keyword evidence="1" id="KW-0175">Coiled coil</keyword>
<feature type="compositionally biased region" description="Basic and acidic residues" evidence="2">
    <location>
        <begin position="437"/>
        <end position="446"/>
    </location>
</feature>
<name>A0ABN8VHY9_SACEU</name>
<proteinExistence type="predicted"/>
<feature type="region of interest" description="Disordered" evidence="2">
    <location>
        <begin position="955"/>
        <end position="1020"/>
    </location>
</feature>